<proteinExistence type="predicted"/>
<dbReference type="PANTHER" id="PTHR31986">
    <property type="entry name" value="REGULATOR OF DRUG SENSITIVITY 2"/>
    <property type="match status" value="1"/>
</dbReference>
<dbReference type="GO" id="GO:0000977">
    <property type="term" value="F:RNA polymerase II transcription regulatory region sequence-specific DNA binding"/>
    <property type="evidence" value="ECO:0007669"/>
    <property type="project" value="TreeGrafter"/>
</dbReference>
<dbReference type="GO" id="GO:0000981">
    <property type="term" value="F:DNA-binding transcription factor activity, RNA polymerase II-specific"/>
    <property type="evidence" value="ECO:0007669"/>
    <property type="project" value="InterPro"/>
</dbReference>
<dbReference type="AlphaFoldDB" id="A0A077R8N3"/>
<reference evidence="3" key="1">
    <citation type="journal article" date="2014" name="Genome Biol. Evol.">
        <title>Gene Loss Rather Than Gene Gain Is Associated with a Host Jump from Monocots to Dicots in the Smut Fungus Melanopsichium pennsylvanicum.</title>
        <authorList>
            <person name="Sharma R."/>
            <person name="Mishra B."/>
            <person name="Runge F."/>
            <person name="Thines M."/>
        </authorList>
    </citation>
    <scope>NUCLEOTIDE SEQUENCE</scope>
    <source>
        <strain evidence="3">4</strain>
    </source>
</reference>
<dbReference type="InterPro" id="IPR001138">
    <property type="entry name" value="Zn2Cys6_DnaBD"/>
</dbReference>
<feature type="compositionally biased region" description="Polar residues" evidence="1">
    <location>
        <begin position="153"/>
        <end position="169"/>
    </location>
</feature>
<dbReference type="CDD" id="cd00067">
    <property type="entry name" value="GAL4"/>
    <property type="match status" value="1"/>
</dbReference>
<dbReference type="InterPro" id="IPR053045">
    <property type="entry name" value="Zinc_cluster_trans_reg"/>
</dbReference>
<evidence type="ECO:0000259" key="2">
    <source>
        <dbReference type="PROSITE" id="PS50048"/>
    </source>
</evidence>
<dbReference type="PANTHER" id="PTHR31986:SF7">
    <property type="entry name" value="REGULATOR OF DRUG SENSITIVITY 2"/>
    <property type="match status" value="1"/>
</dbReference>
<dbReference type="Pfam" id="PF00172">
    <property type="entry name" value="Zn_clus"/>
    <property type="match status" value="1"/>
</dbReference>
<dbReference type="PROSITE" id="PS00463">
    <property type="entry name" value="ZN2_CY6_FUNGAL_1"/>
    <property type="match status" value="1"/>
</dbReference>
<feature type="compositionally biased region" description="Polar residues" evidence="1">
    <location>
        <begin position="30"/>
        <end position="39"/>
    </location>
</feature>
<evidence type="ECO:0000256" key="1">
    <source>
        <dbReference type="SAM" id="MobiDB-lite"/>
    </source>
</evidence>
<dbReference type="InterPro" id="IPR036864">
    <property type="entry name" value="Zn2-C6_fun-type_DNA-bd_sf"/>
</dbReference>
<sequence>MHSARGNRKVLPNYLLDDYVPSPDPKAATNHGSKSSKLHQATPEGTPEASHQHNEHNASSANGPAHASDLSHASAGPLGFLPPRKKKLRQACIYCRRSHLVCEEKRPCHRCVKRGIADRCVDPPQEGQPLQDSSWNAGADNSSSAGSVKDAFISSTPPGASSVVPTSAEQAPAGPGPKRKRIIKTEAPPRSAPAPPPANDVEAQSDHSRTHCAVEFPDAPSTYASASEHGHPTPVSKASGHASSLSGAMLADSSASFASVTGSLPMQAEPTVAA</sequence>
<organism evidence="3">
    <name type="scientific">Melanopsichium pennsylvanicum 4</name>
    <dbReference type="NCBI Taxonomy" id="1398559"/>
    <lineage>
        <taxon>Eukaryota</taxon>
        <taxon>Fungi</taxon>
        <taxon>Dikarya</taxon>
        <taxon>Basidiomycota</taxon>
        <taxon>Ustilaginomycotina</taxon>
        <taxon>Ustilaginomycetes</taxon>
        <taxon>Ustilaginales</taxon>
        <taxon>Ustilaginaceae</taxon>
        <taxon>Melanopsichium</taxon>
    </lineage>
</organism>
<dbReference type="SUPFAM" id="SSF57701">
    <property type="entry name" value="Zn2/Cys6 DNA-binding domain"/>
    <property type="match status" value="1"/>
</dbReference>
<feature type="compositionally biased region" description="Polar residues" evidence="1">
    <location>
        <begin position="253"/>
        <end position="264"/>
    </location>
</feature>
<protein>
    <submittedName>
        <fullName evidence="3">Potential fungal zinc cluster transcription factor</fullName>
    </submittedName>
</protein>
<dbReference type="Gene3D" id="4.10.240.10">
    <property type="entry name" value="Zn(2)-C6 fungal-type DNA-binding domain"/>
    <property type="match status" value="1"/>
</dbReference>
<evidence type="ECO:0000313" key="3">
    <source>
        <dbReference type="EMBL" id="CDI55668.1"/>
    </source>
</evidence>
<dbReference type="PROSITE" id="PS50048">
    <property type="entry name" value="ZN2_CY6_FUNGAL_2"/>
    <property type="match status" value="1"/>
</dbReference>
<feature type="region of interest" description="Disordered" evidence="1">
    <location>
        <begin position="1"/>
        <end position="82"/>
    </location>
</feature>
<dbReference type="GO" id="GO:0008270">
    <property type="term" value="F:zinc ion binding"/>
    <property type="evidence" value="ECO:0007669"/>
    <property type="project" value="InterPro"/>
</dbReference>
<dbReference type="EMBL" id="HG529657">
    <property type="protein sequence ID" value="CDI55668.1"/>
    <property type="molecule type" value="Genomic_DNA"/>
</dbReference>
<name>A0A077R8N3_9BASI</name>
<accession>A0A077R8N3</accession>
<feature type="region of interest" description="Disordered" evidence="1">
    <location>
        <begin position="119"/>
        <end position="274"/>
    </location>
</feature>
<feature type="domain" description="Zn(2)-C6 fungal-type" evidence="2">
    <location>
        <begin position="91"/>
        <end position="122"/>
    </location>
</feature>
<dbReference type="GO" id="GO:0005634">
    <property type="term" value="C:nucleus"/>
    <property type="evidence" value="ECO:0007669"/>
    <property type="project" value="TreeGrafter"/>
</dbReference>
<feature type="non-terminal residue" evidence="3">
    <location>
        <position position="274"/>
    </location>
</feature>
<feature type="compositionally biased region" description="Low complexity" evidence="1">
    <location>
        <begin position="132"/>
        <end position="147"/>
    </location>
</feature>
<dbReference type="SMART" id="SM00066">
    <property type="entry name" value="GAL4"/>
    <property type="match status" value="1"/>
</dbReference>